<accession>A0A8B2NQ97</accession>
<sequence length="143" mass="15238">MGMGWGRAIMRCLLGAFLAAFVGSVVSALVLVLGLMLARATQAPSESWPTFVQLAAAFWIYVRFAAVIVGLPALVVGIPIWFGLDRFGLRPRRGLIAGAVFGLVFGVPFVHLFTPICVVVGAIAGWGSVKLVNRWLPAEMDAP</sequence>
<name>A0A8B2NQ97_9HYPH</name>
<reference evidence="2 3" key="1">
    <citation type="submission" date="2018-05" db="EMBL/GenBank/DDBJ databases">
        <title>Acuticoccus sediminis sp. nov., isolated from deep-sea sediment of Indian Ocean.</title>
        <authorList>
            <person name="Liu X."/>
            <person name="Lai Q."/>
            <person name="Du Y."/>
            <person name="Sun F."/>
            <person name="Zhang X."/>
            <person name="Wang S."/>
            <person name="Shao Z."/>
        </authorList>
    </citation>
    <scope>NUCLEOTIDE SEQUENCE [LARGE SCALE GENOMIC DNA]</scope>
    <source>
        <strain evidence="2 3">PTG4-2</strain>
    </source>
</reference>
<evidence type="ECO:0000256" key="1">
    <source>
        <dbReference type="SAM" id="Phobius"/>
    </source>
</evidence>
<feature type="transmembrane region" description="Helical" evidence="1">
    <location>
        <begin position="94"/>
        <end position="127"/>
    </location>
</feature>
<keyword evidence="3" id="KW-1185">Reference proteome</keyword>
<feature type="transmembrane region" description="Helical" evidence="1">
    <location>
        <begin position="12"/>
        <end position="38"/>
    </location>
</feature>
<comment type="caution">
    <text evidence="2">The sequence shown here is derived from an EMBL/GenBank/DDBJ whole genome shotgun (WGS) entry which is preliminary data.</text>
</comment>
<gene>
    <name evidence="2" type="ORF">DLJ53_14685</name>
</gene>
<keyword evidence="1" id="KW-0472">Membrane</keyword>
<keyword evidence="1" id="KW-0812">Transmembrane</keyword>
<proteinExistence type="predicted"/>
<evidence type="ECO:0000313" key="2">
    <source>
        <dbReference type="EMBL" id="RAI00510.1"/>
    </source>
</evidence>
<keyword evidence="1" id="KW-1133">Transmembrane helix</keyword>
<dbReference type="AlphaFoldDB" id="A0A8B2NQ97"/>
<dbReference type="Proteomes" id="UP000249590">
    <property type="component" value="Unassembled WGS sequence"/>
</dbReference>
<feature type="transmembrane region" description="Helical" evidence="1">
    <location>
        <begin position="58"/>
        <end position="82"/>
    </location>
</feature>
<organism evidence="2 3">
    <name type="scientific">Acuticoccus sediminis</name>
    <dbReference type="NCBI Taxonomy" id="2184697"/>
    <lineage>
        <taxon>Bacteria</taxon>
        <taxon>Pseudomonadati</taxon>
        <taxon>Pseudomonadota</taxon>
        <taxon>Alphaproteobacteria</taxon>
        <taxon>Hyphomicrobiales</taxon>
        <taxon>Amorphaceae</taxon>
        <taxon>Acuticoccus</taxon>
    </lineage>
</organism>
<dbReference type="EMBL" id="QHHQ01000003">
    <property type="protein sequence ID" value="RAI00510.1"/>
    <property type="molecule type" value="Genomic_DNA"/>
</dbReference>
<protein>
    <submittedName>
        <fullName evidence="2">Uncharacterized protein</fullName>
    </submittedName>
</protein>
<evidence type="ECO:0000313" key="3">
    <source>
        <dbReference type="Proteomes" id="UP000249590"/>
    </source>
</evidence>